<reference evidence="9 10" key="1">
    <citation type="journal article" date="2018" name="Evol. Lett.">
        <title>Horizontal gene cluster transfer increased hallucinogenic mushroom diversity.</title>
        <authorList>
            <person name="Reynolds H.T."/>
            <person name="Vijayakumar V."/>
            <person name="Gluck-Thaler E."/>
            <person name="Korotkin H.B."/>
            <person name="Matheny P.B."/>
            <person name="Slot J.C."/>
        </authorList>
    </citation>
    <scope>NUCLEOTIDE SEQUENCE [LARGE SCALE GENOMIC DNA]</scope>
    <source>
        <strain evidence="9 10">2629</strain>
    </source>
</reference>
<evidence type="ECO:0000256" key="4">
    <source>
        <dbReference type="ARBA" id="ARBA00023128"/>
    </source>
</evidence>
<dbReference type="Proteomes" id="UP000284842">
    <property type="component" value="Unassembled WGS sequence"/>
</dbReference>
<dbReference type="InterPro" id="IPR019757">
    <property type="entry name" value="Pept_S26A_signal_pept_1_Lys-AS"/>
</dbReference>
<dbReference type="InterPro" id="IPR036286">
    <property type="entry name" value="LexA/Signal_pep-like_sf"/>
</dbReference>
<dbReference type="EMBL" id="NHTK01001232">
    <property type="protein sequence ID" value="PPR01614.1"/>
    <property type="molecule type" value="Genomic_DNA"/>
</dbReference>
<dbReference type="InterPro" id="IPR000223">
    <property type="entry name" value="Pept_S26A_signal_pept_1"/>
</dbReference>
<keyword evidence="3" id="KW-0378">Hydrolase</keyword>
<keyword evidence="10" id="KW-1185">Reference proteome</keyword>
<keyword evidence="2" id="KW-0999">Mitochondrion inner membrane</keyword>
<dbReference type="AlphaFoldDB" id="A0A409YF54"/>
<evidence type="ECO:0000259" key="8">
    <source>
        <dbReference type="Pfam" id="PF10502"/>
    </source>
</evidence>
<dbReference type="Pfam" id="PF10502">
    <property type="entry name" value="Peptidase_S26"/>
    <property type="match status" value="2"/>
</dbReference>
<accession>A0A409YF54</accession>
<dbReference type="STRING" id="181874.A0A409YF54"/>
<evidence type="ECO:0000256" key="5">
    <source>
        <dbReference type="ARBA" id="ARBA00023136"/>
    </source>
</evidence>
<dbReference type="CDD" id="cd06530">
    <property type="entry name" value="S26_SPase_I"/>
    <property type="match status" value="1"/>
</dbReference>
<protein>
    <recommendedName>
        <fullName evidence="8">Peptidase S26 domain-containing protein</fullName>
    </recommendedName>
</protein>
<feature type="active site" evidence="7">
    <location>
        <position position="62"/>
    </location>
</feature>
<dbReference type="InterPro" id="IPR052064">
    <property type="entry name" value="Mito_IMP1_subunit"/>
</dbReference>
<dbReference type="FunCoup" id="A0A409YF54">
    <property type="interactions" value="279"/>
</dbReference>
<dbReference type="InterPro" id="IPR019758">
    <property type="entry name" value="Pept_S26A_signal_pept_1_CS"/>
</dbReference>
<dbReference type="PANTHER" id="PTHR12383">
    <property type="entry name" value="PROTEASE FAMILY S26 MITOCHONDRIAL INNER MEMBRANE PROTEASE-RELATED"/>
    <property type="match status" value="1"/>
</dbReference>
<evidence type="ECO:0000313" key="9">
    <source>
        <dbReference type="EMBL" id="PPR01614.1"/>
    </source>
</evidence>
<dbReference type="GO" id="GO:0004252">
    <property type="term" value="F:serine-type endopeptidase activity"/>
    <property type="evidence" value="ECO:0007669"/>
    <property type="project" value="InterPro"/>
</dbReference>
<dbReference type="GO" id="GO:0042720">
    <property type="term" value="C:mitochondrial inner membrane peptidase complex"/>
    <property type="evidence" value="ECO:0007669"/>
    <property type="project" value="TreeGrafter"/>
</dbReference>
<dbReference type="GO" id="GO:0006627">
    <property type="term" value="P:protein processing involved in protein targeting to mitochondrion"/>
    <property type="evidence" value="ECO:0007669"/>
    <property type="project" value="TreeGrafter"/>
</dbReference>
<dbReference type="InParanoid" id="A0A409YF54"/>
<gene>
    <name evidence="9" type="ORF">CVT24_005765</name>
</gene>
<evidence type="ECO:0000256" key="6">
    <source>
        <dbReference type="ARBA" id="ARBA00038445"/>
    </source>
</evidence>
<dbReference type="InterPro" id="IPR019533">
    <property type="entry name" value="Peptidase_S26"/>
</dbReference>
<dbReference type="Gene3D" id="2.10.109.10">
    <property type="entry name" value="Umud Fragment, subunit A"/>
    <property type="match status" value="1"/>
</dbReference>
<sequence>MHQFCLTRTFTTAVKRLKKVPKTPYKPNPHQHTIPPAPNSTSFWDSKTWKWGLRSLKMTGPSMLPTFGVSGEMCIEEFITKHLFPATLFTRGTLLTFHSPLDPDRYVCKRIIGLPGDVICVDPTGQYAPSDEHVVIPPGHVWVVGDNAAFSRDSREYGPLPMGLARGRIVARIWPPTASTIFRNPTTYLGEQKQP</sequence>
<comment type="similarity">
    <text evidence="6">Belongs to the peptidase S26 family. IMP1 subfamily.</text>
</comment>
<dbReference type="GO" id="GO:0006465">
    <property type="term" value="P:signal peptide processing"/>
    <property type="evidence" value="ECO:0007669"/>
    <property type="project" value="InterPro"/>
</dbReference>
<feature type="domain" description="Peptidase S26" evidence="8">
    <location>
        <begin position="126"/>
        <end position="174"/>
    </location>
</feature>
<dbReference type="PRINTS" id="PR00727">
    <property type="entry name" value="LEADERPTASE"/>
</dbReference>
<comment type="subcellular location">
    <subcellularLocation>
        <location evidence="1">Mitochondrion inner membrane</location>
    </subcellularLocation>
</comment>
<feature type="active site" evidence="7">
    <location>
        <position position="109"/>
    </location>
</feature>
<dbReference type="PROSITE" id="PS00760">
    <property type="entry name" value="SPASE_I_2"/>
    <property type="match status" value="1"/>
</dbReference>
<evidence type="ECO:0000256" key="2">
    <source>
        <dbReference type="ARBA" id="ARBA00022792"/>
    </source>
</evidence>
<dbReference type="OrthoDB" id="308440at2759"/>
<name>A0A409YF54_9AGAR</name>
<evidence type="ECO:0000256" key="3">
    <source>
        <dbReference type="ARBA" id="ARBA00022801"/>
    </source>
</evidence>
<evidence type="ECO:0000313" key="10">
    <source>
        <dbReference type="Proteomes" id="UP000284842"/>
    </source>
</evidence>
<organism evidence="9 10">
    <name type="scientific">Panaeolus cyanescens</name>
    <dbReference type="NCBI Taxonomy" id="181874"/>
    <lineage>
        <taxon>Eukaryota</taxon>
        <taxon>Fungi</taxon>
        <taxon>Dikarya</taxon>
        <taxon>Basidiomycota</taxon>
        <taxon>Agaricomycotina</taxon>
        <taxon>Agaricomycetes</taxon>
        <taxon>Agaricomycetidae</taxon>
        <taxon>Agaricales</taxon>
        <taxon>Agaricineae</taxon>
        <taxon>Galeropsidaceae</taxon>
        <taxon>Panaeolus</taxon>
    </lineage>
</organism>
<evidence type="ECO:0000256" key="7">
    <source>
        <dbReference type="PIRSR" id="PIRSR600223-1"/>
    </source>
</evidence>
<feature type="domain" description="Peptidase S26" evidence="8">
    <location>
        <begin position="55"/>
        <end position="122"/>
    </location>
</feature>
<dbReference type="PANTHER" id="PTHR12383:SF16">
    <property type="entry name" value="MITOCHONDRIAL INNER MEMBRANE PROTEASE SUBUNIT 1"/>
    <property type="match status" value="1"/>
</dbReference>
<evidence type="ECO:0000256" key="1">
    <source>
        <dbReference type="ARBA" id="ARBA00004273"/>
    </source>
</evidence>
<dbReference type="SUPFAM" id="SSF51306">
    <property type="entry name" value="LexA/Signal peptidase"/>
    <property type="match status" value="1"/>
</dbReference>
<dbReference type="PROSITE" id="PS00761">
    <property type="entry name" value="SPASE_I_3"/>
    <property type="match status" value="1"/>
</dbReference>
<proteinExistence type="inferred from homology"/>
<keyword evidence="5" id="KW-0472">Membrane</keyword>
<comment type="caution">
    <text evidence="9">The sequence shown here is derived from an EMBL/GenBank/DDBJ whole genome shotgun (WGS) entry which is preliminary data.</text>
</comment>
<keyword evidence="4" id="KW-0496">Mitochondrion</keyword>